<feature type="region of interest" description="Disordered" evidence="1">
    <location>
        <begin position="1"/>
        <end position="23"/>
    </location>
</feature>
<organism evidence="2 3">
    <name type="scientific">Mesotoga prima MesG1.Ag.4.2</name>
    <dbReference type="NCBI Taxonomy" id="660470"/>
    <lineage>
        <taxon>Bacteria</taxon>
        <taxon>Thermotogati</taxon>
        <taxon>Thermotogota</taxon>
        <taxon>Thermotogae</taxon>
        <taxon>Kosmotogales</taxon>
        <taxon>Kosmotogaceae</taxon>
        <taxon>Mesotoga</taxon>
    </lineage>
</organism>
<dbReference type="KEGG" id="mpg:Theba_2262"/>
<dbReference type="RefSeq" id="WP_014731650.1">
    <property type="nucleotide sequence ID" value="NC_017934.1"/>
</dbReference>
<evidence type="ECO:0000313" key="3">
    <source>
        <dbReference type="Proteomes" id="UP000002881"/>
    </source>
</evidence>
<dbReference type="HOGENOM" id="CLU_2683579_0_0_0"/>
<proteinExistence type="predicted"/>
<dbReference type="AlphaFoldDB" id="I2F7I8"/>
<name>I2F7I8_9BACT</name>
<protein>
    <submittedName>
        <fullName evidence="2">Uncharacterized protein</fullName>
    </submittedName>
</protein>
<dbReference type="Proteomes" id="UP000002881">
    <property type="component" value="Chromosome"/>
</dbReference>
<dbReference type="EMBL" id="CP003532">
    <property type="protein sequence ID" value="AFK07891.1"/>
    <property type="molecule type" value="Genomic_DNA"/>
</dbReference>
<accession>I2F7I8</accession>
<gene>
    <name evidence="2" type="ORF">Theba_2262</name>
</gene>
<feature type="region of interest" description="Disordered" evidence="1">
    <location>
        <begin position="55"/>
        <end position="74"/>
    </location>
</feature>
<evidence type="ECO:0000256" key="1">
    <source>
        <dbReference type="SAM" id="MobiDB-lite"/>
    </source>
</evidence>
<keyword evidence="3" id="KW-1185">Reference proteome</keyword>
<dbReference type="GeneID" id="87107992"/>
<sequence>MSFRKNNVGNDKPLERGFRSRARKSRVWGLVRAEVMLGRTSQEVMPGVASGEVRLAARGSDAASQGATKRKKPK</sequence>
<evidence type="ECO:0000313" key="2">
    <source>
        <dbReference type="EMBL" id="AFK07891.1"/>
    </source>
</evidence>
<dbReference type="STRING" id="660470.Theba_2262"/>
<reference evidence="2 3" key="1">
    <citation type="journal article" date="2012" name="Genome Biol. Evol.">
        <title>Genome Sequence of the Mesophilic Thermotogales Bacterium Mesotoga prima MesG1.Ag.4.2 Reveals the Largest Thermotogales Genome To Date.</title>
        <authorList>
            <person name="Zhaxybayeva O."/>
            <person name="Swithers K.S."/>
            <person name="Foght J."/>
            <person name="Green A.G."/>
            <person name="Bruce D."/>
            <person name="Detter C."/>
            <person name="Han S."/>
            <person name="Teshima H."/>
            <person name="Han J."/>
            <person name="Woyke T."/>
            <person name="Pitluck S."/>
            <person name="Nolan M."/>
            <person name="Ivanova N."/>
            <person name="Pati A."/>
            <person name="Land M.L."/>
            <person name="Dlutek M."/>
            <person name="Doolittle W.F."/>
            <person name="Noll K.M."/>
            <person name="Nesbo C.L."/>
        </authorList>
    </citation>
    <scope>NUCLEOTIDE SEQUENCE [LARGE SCALE GENOMIC DNA]</scope>
    <source>
        <strain evidence="3">mesG1.Ag.4.2</strain>
    </source>
</reference>